<keyword evidence="5" id="KW-1185">Reference proteome</keyword>
<evidence type="ECO:0000256" key="2">
    <source>
        <dbReference type="PIRNR" id="PIRNR006276"/>
    </source>
</evidence>
<sequence>MTLKYSTILVAVDGSKESELAFNKGVSAATRNNASLYLVHIIDNRSFGSIDAYDRTIADRTKKTSEELLDGFKEQALAAGVEKVEVIVEYGVPKIVIPKELAPKLNVDVIICGATGLNAAERFVMGSVSERIVRTAKCDVLVVRRDPTDVLADA</sequence>
<dbReference type="Gene3D" id="3.40.50.620">
    <property type="entry name" value="HUPs"/>
    <property type="match status" value="1"/>
</dbReference>
<name>A0A1B1S1E2_9BACL</name>
<dbReference type="AlphaFoldDB" id="A0A1B1S1E2"/>
<dbReference type="Proteomes" id="UP000053354">
    <property type="component" value="Chromosome"/>
</dbReference>
<comment type="subcellular location">
    <subcellularLocation>
        <location evidence="2">Cytoplasm</location>
    </subcellularLocation>
</comment>
<keyword evidence="2" id="KW-0963">Cytoplasm</keyword>
<organism evidence="4 5">
    <name type="scientific">Planococcus versutus</name>
    <dbReference type="NCBI Taxonomy" id="1302659"/>
    <lineage>
        <taxon>Bacteria</taxon>
        <taxon>Bacillati</taxon>
        <taxon>Bacillota</taxon>
        <taxon>Bacilli</taxon>
        <taxon>Bacillales</taxon>
        <taxon>Caryophanaceae</taxon>
        <taxon>Planococcus</taxon>
    </lineage>
</organism>
<dbReference type="Pfam" id="PF00582">
    <property type="entry name" value="Usp"/>
    <property type="match status" value="1"/>
</dbReference>
<protein>
    <recommendedName>
        <fullName evidence="2">Universal stress protein</fullName>
    </recommendedName>
</protein>
<dbReference type="EMBL" id="CP016540">
    <property type="protein sequence ID" value="ANU27003.1"/>
    <property type="molecule type" value="Genomic_DNA"/>
</dbReference>
<dbReference type="PANTHER" id="PTHR46268:SF6">
    <property type="entry name" value="UNIVERSAL STRESS PROTEIN UP12"/>
    <property type="match status" value="1"/>
</dbReference>
<dbReference type="SUPFAM" id="SSF52402">
    <property type="entry name" value="Adenine nucleotide alpha hydrolases-like"/>
    <property type="match status" value="1"/>
</dbReference>
<dbReference type="InterPro" id="IPR006016">
    <property type="entry name" value="UspA"/>
</dbReference>
<dbReference type="InterPro" id="IPR014729">
    <property type="entry name" value="Rossmann-like_a/b/a_fold"/>
</dbReference>
<evidence type="ECO:0000313" key="5">
    <source>
        <dbReference type="Proteomes" id="UP000053354"/>
    </source>
</evidence>
<gene>
    <name evidence="4" type="ORF">I858_008345</name>
</gene>
<accession>A0A1B1S1E2</accession>
<dbReference type="PIRSF" id="PIRSF006276">
    <property type="entry name" value="UspA"/>
    <property type="match status" value="1"/>
</dbReference>
<dbReference type="KEGG" id="pll:I858_008345"/>
<feature type="domain" description="UspA" evidence="3">
    <location>
        <begin position="5"/>
        <end position="144"/>
    </location>
</feature>
<dbReference type="GO" id="GO:0005737">
    <property type="term" value="C:cytoplasm"/>
    <property type="evidence" value="ECO:0007669"/>
    <property type="project" value="UniProtKB-SubCell"/>
</dbReference>
<reference evidence="4" key="1">
    <citation type="submission" date="2016-10" db="EMBL/GenBank/DDBJ databases">
        <authorList>
            <person name="See-Too W.S."/>
        </authorList>
    </citation>
    <scope>NUCLEOTIDE SEQUENCE</scope>
    <source>
        <strain evidence="4">L10.15</strain>
    </source>
</reference>
<dbReference type="CDD" id="cd00293">
    <property type="entry name" value="USP-like"/>
    <property type="match status" value="1"/>
</dbReference>
<evidence type="ECO:0000259" key="3">
    <source>
        <dbReference type="Pfam" id="PF00582"/>
    </source>
</evidence>
<dbReference type="RefSeq" id="WP_049693786.1">
    <property type="nucleotide sequence ID" value="NZ_CP016540.2"/>
</dbReference>
<evidence type="ECO:0000313" key="4">
    <source>
        <dbReference type="EMBL" id="ANU27003.1"/>
    </source>
</evidence>
<dbReference type="STRING" id="1302659.I858_008345"/>
<evidence type="ECO:0000256" key="1">
    <source>
        <dbReference type="ARBA" id="ARBA00008791"/>
    </source>
</evidence>
<comment type="similarity">
    <text evidence="1 2">Belongs to the universal stress protein A family.</text>
</comment>
<proteinExistence type="inferred from homology"/>
<dbReference type="PRINTS" id="PR01438">
    <property type="entry name" value="UNVRSLSTRESS"/>
</dbReference>
<dbReference type="PANTHER" id="PTHR46268">
    <property type="entry name" value="STRESS RESPONSE PROTEIN NHAX"/>
    <property type="match status" value="1"/>
</dbReference>
<dbReference type="OrthoDB" id="9789668at2"/>
<dbReference type="InterPro" id="IPR006015">
    <property type="entry name" value="Universal_stress_UspA"/>
</dbReference>